<feature type="binding site" evidence="2">
    <location>
        <position position="25"/>
    </location>
    <ligand>
        <name>Mg(2+)</name>
        <dbReference type="ChEBI" id="CHEBI:18420"/>
        <label>4</label>
    </ligand>
</feature>
<feature type="binding site" evidence="2">
    <location>
        <position position="70"/>
    </location>
    <ligand>
        <name>Mg(2+)</name>
        <dbReference type="ChEBI" id="CHEBI:18420"/>
        <label>4</label>
    </ligand>
</feature>
<dbReference type="CDD" id="cd02194">
    <property type="entry name" value="ThiL"/>
    <property type="match status" value="1"/>
</dbReference>
<dbReference type="SUPFAM" id="SSF55326">
    <property type="entry name" value="PurM N-terminal domain-like"/>
    <property type="match status" value="1"/>
</dbReference>
<dbReference type="GO" id="GO:0005524">
    <property type="term" value="F:ATP binding"/>
    <property type="evidence" value="ECO:0007669"/>
    <property type="project" value="UniProtKB-UniRule"/>
</dbReference>
<feature type="binding site" evidence="2">
    <location>
        <position position="209"/>
    </location>
    <ligand>
        <name>ATP</name>
        <dbReference type="ChEBI" id="CHEBI:30616"/>
    </ligand>
</feature>
<accession>A0A845BL02</accession>
<gene>
    <name evidence="2 5" type="primary">thiL</name>
    <name evidence="5" type="ORF">GQF02_08525</name>
</gene>
<organism evidence="5 6">
    <name type="scientific">Craterilacuibacter sinensis</name>
    <dbReference type="NCBI Taxonomy" id="2686017"/>
    <lineage>
        <taxon>Bacteria</taxon>
        <taxon>Pseudomonadati</taxon>
        <taxon>Pseudomonadota</taxon>
        <taxon>Betaproteobacteria</taxon>
        <taxon>Neisseriales</taxon>
        <taxon>Neisseriaceae</taxon>
        <taxon>Craterilacuibacter</taxon>
    </lineage>
</organism>
<comment type="similarity">
    <text evidence="2">Belongs to the thiamine-monophosphate kinase family.</text>
</comment>
<comment type="catalytic activity">
    <reaction evidence="2">
        <text>thiamine phosphate + ATP = thiamine diphosphate + ADP</text>
        <dbReference type="Rhea" id="RHEA:15913"/>
        <dbReference type="ChEBI" id="CHEBI:30616"/>
        <dbReference type="ChEBI" id="CHEBI:37575"/>
        <dbReference type="ChEBI" id="CHEBI:58937"/>
        <dbReference type="ChEBI" id="CHEBI:456216"/>
        <dbReference type="EC" id="2.7.4.16"/>
    </reaction>
</comment>
<feature type="binding site" evidence="2">
    <location>
        <position position="312"/>
    </location>
    <ligand>
        <name>substrate</name>
    </ligand>
</feature>
<comment type="function">
    <text evidence="2">Catalyzes the ATP-dependent phosphorylation of thiamine-monophosphate (TMP) to form thiamine-pyrophosphate (TPP), the active form of vitamin B1.</text>
</comment>
<dbReference type="InterPro" id="IPR010918">
    <property type="entry name" value="PurM-like_C_dom"/>
</dbReference>
<dbReference type="HAMAP" id="MF_02128">
    <property type="entry name" value="TMP_kinase"/>
    <property type="match status" value="1"/>
</dbReference>
<feature type="binding site" evidence="2">
    <location>
        <position position="49"/>
    </location>
    <ligand>
        <name>substrate</name>
    </ligand>
</feature>
<evidence type="ECO:0000256" key="2">
    <source>
        <dbReference type="HAMAP-Rule" id="MF_02128"/>
    </source>
</evidence>
<evidence type="ECO:0000259" key="3">
    <source>
        <dbReference type="Pfam" id="PF00586"/>
    </source>
</evidence>
<sequence length="316" mass="33124">MNEFELIRRHFTRATPQAVLGVGDDAAIIQVAPGCALHVSVDMLVQGRHFFADVDPVSLGHKALAVNLSDMAAMGAAPRWALLALALPQVDEAWAAGFARGFFDLAARFGVELVGGDTTCGPLTLSVTIMGEAPQGMALRRSGAQPGDDIWVSGRLGEAALALACRLGRVKDVPQDVLDECLLRLERPEPRVGLGLALRTVAHAALDVSDGLMGDLEHILAASGVGGEIELEALPTHPWLAARRGEHAALIAAGGDDYELCFTAPASAREALAGIAAQCDVALSRIGRIKAGSGTCLLDKDGRAFPLDKKGYDHFA</sequence>
<keyword evidence="1 2" id="KW-0784">Thiamine biosynthesis</keyword>
<comment type="pathway">
    <text evidence="2">Cofactor biosynthesis; thiamine diphosphate biosynthesis; thiamine diphosphate from thiamine phosphate: step 1/1.</text>
</comment>
<evidence type="ECO:0000259" key="4">
    <source>
        <dbReference type="Pfam" id="PF02769"/>
    </source>
</evidence>
<dbReference type="NCBIfam" id="TIGR01379">
    <property type="entry name" value="thiL"/>
    <property type="match status" value="1"/>
</dbReference>
<dbReference type="Pfam" id="PF00586">
    <property type="entry name" value="AIRS"/>
    <property type="match status" value="1"/>
</dbReference>
<feature type="binding site" evidence="2">
    <location>
        <position position="70"/>
    </location>
    <ligand>
        <name>Mg(2+)</name>
        <dbReference type="ChEBI" id="CHEBI:18420"/>
        <label>2</label>
    </ligand>
</feature>
<feature type="binding site" evidence="2">
    <location>
        <position position="25"/>
    </location>
    <ligand>
        <name>Mg(2+)</name>
        <dbReference type="ChEBI" id="CHEBI:18420"/>
        <label>3</label>
    </ligand>
</feature>
<feature type="binding site" evidence="2">
    <location>
        <position position="40"/>
    </location>
    <ligand>
        <name>Mg(2+)</name>
        <dbReference type="ChEBI" id="CHEBI:18420"/>
        <label>4</label>
    </ligand>
</feature>
<evidence type="ECO:0000313" key="6">
    <source>
        <dbReference type="Proteomes" id="UP000467214"/>
    </source>
</evidence>
<comment type="caution">
    <text evidence="2">Lacks conserved residue(s) required for the propagation of feature annotation.</text>
</comment>
<feature type="domain" description="PurM-like N-terminal" evidence="3">
    <location>
        <begin position="23"/>
        <end position="132"/>
    </location>
</feature>
<dbReference type="GO" id="GO:0009030">
    <property type="term" value="F:thiamine-phosphate kinase activity"/>
    <property type="evidence" value="ECO:0007669"/>
    <property type="project" value="UniProtKB-UniRule"/>
</dbReference>
<evidence type="ECO:0000313" key="5">
    <source>
        <dbReference type="EMBL" id="MXR37015.1"/>
    </source>
</evidence>
<keyword evidence="2 5" id="KW-0808">Transferase</keyword>
<dbReference type="EC" id="2.7.4.16" evidence="2"/>
<dbReference type="RefSeq" id="WP_160796361.1">
    <property type="nucleotide sequence ID" value="NZ_WSSB01000006.1"/>
</dbReference>
<feature type="binding site" evidence="2">
    <location>
        <position position="141"/>
    </location>
    <ligand>
        <name>ATP</name>
        <dbReference type="ChEBI" id="CHEBI:30616"/>
    </ligand>
</feature>
<keyword evidence="2" id="KW-0479">Metal-binding</keyword>
<dbReference type="PIRSF" id="PIRSF005303">
    <property type="entry name" value="Thiam_monoph_kin"/>
    <property type="match status" value="1"/>
</dbReference>
<dbReference type="PANTHER" id="PTHR30270:SF0">
    <property type="entry name" value="THIAMINE-MONOPHOSPHATE KINASE"/>
    <property type="match status" value="1"/>
</dbReference>
<feature type="domain" description="PurM-like C-terminal" evidence="4">
    <location>
        <begin position="145"/>
        <end position="293"/>
    </location>
</feature>
<dbReference type="EMBL" id="WSSB01000006">
    <property type="protein sequence ID" value="MXR37015.1"/>
    <property type="molecule type" value="Genomic_DNA"/>
</dbReference>
<keyword evidence="2" id="KW-0067">ATP-binding</keyword>
<name>A0A845BL02_9NEIS</name>
<keyword evidence="2 5" id="KW-0418">Kinase</keyword>
<feature type="binding site" evidence="2">
    <location>
        <position position="210"/>
    </location>
    <ligand>
        <name>Mg(2+)</name>
        <dbReference type="ChEBI" id="CHEBI:18420"/>
        <label>5</label>
    </ligand>
</feature>
<keyword evidence="2" id="KW-0547">Nucleotide-binding</keyword>
<dbReference type="Proteomes" id="UP000467214">
    <property type="component" value="Unassembled WGS sequence"/>
</dbReference>
<evidence type="ECO:0000256" key="1">
    <source>
        <dbReference type="ARBA" id="ARBA00022977"/>
    </source>
</evidence>
<dbReference type="AlphaFoldDB" id="A0A845BL02"/>
<protein>
    <recommendedName>
        <fullName evidence="2">Thiamine-monophosphate kinase</fullName>
        <shortName evidence="2">TMP kinase</shortName>
        <shortName evidence="2">Thiamine-phosphate kinase</shortName>
        <ecNumber evidence="2">2.7.4.16</ecNumber>
    </recommendedName>
</protein>
<feature type="binding site" evidence="2">
    <location>
        <position position="70"/>
    </location>
    <ligand>
        <name>Mg(2+)</name>
        <dbReference type="ChEBI" id="CHEBI:18420"/>
        <label>3</label>
    </ligand>
</feature>
<dbReference type="Gene3D" id="3.30.1330.10">
    <property type="entry name" value="PurM-like, N-terminal domain"/>
    <property type="match status" value="1"/>
</dbReference>
<feature type="binding site" evidence="2">
    <location>
        <position position="117"/>
    </location>
    <ligand>
        <name>Mg(2+)</name>
        <dbReference type="ChEBI" id="CHEBI:18420"/>
        <label>1</label>
    </ligand>
</feature>
<dbReference type="SUPFAM" id="SSF56042">
    <property type="entry name" value="PurM C-terminal domain-like"/>
    <property type="match status" value="1"/>
</dbReference>
<dbReference type="Gene3D" id="3.90.650.10">
    <property type="entry name" value="PurM-like C-terminal domain"/>
    <property type="match status" value="1"/>
</dbReference>
<feature type="binding site" evidence="2">
    <location>
        <begin position="116"/>
        <end position="117"/>
    </location>
    <ligand>
        <name>ATP</name>
        <dbReference type="ChEBI" id="CHEBI:30616"/>
    </ligand>
</feature>
<keyword evidence="6" id="KW-1185">Reference proteome</keyword>
<dbReference type="PANTHER" id="PTHR30270">
    <property type="entry name" value="THIAMINE-MONOPHOSPHATE KINASE"/>
    <property type="match status" value="1"/>
</dbReference>
<comment type="caution">
    <text evidence="5">The sequence shown here is derived from an EMBL/GenBank/DDBJ whole genome shotgun (WGS) entry which is preliminary data.</text>
</comment>
<feature type="binding site" evidence="2">
    <location>
        <position position="207"/>
    </location>
    <ligand>
        <name>Mg(2+)</name>
        <dbReference type="ChEBI" id="CHEBI:18420"/>
        <label>3</label>
    </ligand>
</feature>
<dbReference type="InterPro" id="IPR036676">
    <property type="entry name" value="PurM-like_C_sf"/>
</dbReference>
<feature type="binding site" evidence="2">
    <location>
        <position position="256"/>
    </location>
    <ligand>
        <name>substrate</name>
    </ligand>
</feature>
<feature type="binding site" evidence="2">
    <location>
        <position position="42"/>
    </location>
    <ligand>
        <name>Mg(2+)</name>
        <dbReference type="ChEBI" id="CHEBI:18420"/>
        <label>1</label>
    </ligand>
</feature>
<dbReference type="GO" id="GO:0009229">
    <property type="term" value="P:thiamine diphosphate biosynthetic process"/>
    <property type="evidence" value="ECO:0007669"/>
    <property type="project" value="UniProtKB-UniRule"/>
</dbReference>
<comment type="miscellaneous">
    <text evidence="2">Reaction mechanism of ThiL seems to utilize a direct, inline transfer of the gamma-phosphate of ATP to TMP rather than a phosphorylated enzyme intermediate.</text>
</comment>
<dbReference type="GO" id="GO:0009228">
    <property type="term" value="P:thiamine biosynthetic process"/>
    <property type="evidence" value="ECO:0007669"/>
    <property type="project" value="UniProtKB-KW"/>
</dbReference>
<reference evidence="5 6" key="1">
    <citation type="submission" date="2019-12" db="EMBL/GenBank/DDBJ databases">
        <title>Neisseriaceae gen. nov. sp. Genome sequencing and assembly.</title>
        <authorList>
            <person name="Liu Z."/>
            <person name="Li A."/>
        </authorList>
    </citation>
    <scope>NUCLEOTIDE SEQUENCE [LARGE SCALE GENOMIC DNA]</scope>
    <source>
        <strain evidence="5 6">B2N2-7</strain>
    </source>
</reference>
<dbReference type="InterPro" id="IPR016188">
    <property type="entry name" value="PurM-like_N"/>
</dbReference>
<dbReference type="GO" id="GO:0000287">
    <property type="term" value="F:magnesium ion binding"/>
    <property type="evidence" value="ECO:0007669"/>
    <property type="project" value="UniProtKB-UniRule"/>
</dbReference>
<keyword evidence="2" id="KW-0460">Magnesium</keyword>
<dbReference type="InterPro" id="IPR006283">
    <property type="entry name" value="ThiL-like"/>
</dbReference>
<dbReference type="UniPathway" id="UPA00060">
    <property type="reaction ID" value="UER00142"/>
</dbReference>
<dbReference type="Pfam" id="PF02769">
    <property type="entry name" value="AIRS_C"/>
    <property type="match status" value="1"/>
</dbReference>
<proteinExistence type="inferred from homology"/>
<feature type="binding site" evidence="2">
    <location>
        <position position="42"/>
    </location>
    <ligand>
        <name>Mg(2+)</name>
        <dbReference type="ChEBI" id="CHEBI:18420"/>
        <label>2</label>
    </ligand>
</feature>
<dbReference type="InterPro" id="IPR036921">
    <property type="entry name" value="PurM-like_N_sf"/>
</dbReference>